<evidence type="ECO:0000259" key="4">
    <source>
        <dbReference type="Pfam" id="PF02638"/>
    </source>
</evidence>
<evidence type="ECO:0000256" key="1">
    <source>
        <dbReference type="ARBA" id="ARBA00022729"/>
    </source>
</evidence>
<evidence type="ECO:0000313" key="5">
    <source>
        <dbReference type="EMBL" id="GGR32477.1"/>
    </source>
</evidence>
<name>A0A918CNI7_9DEIO</name>
<evidence type="ECO:0000256" key="3">
    <source>
        <dbReference type="SAM" id="SignalP"/>
    </source>
</evidence>
<protein>
    <recommendedName>
        <fullName evidence="4">Glycosyl hydrolase-like 10 domain-containing protein</fullName>
    </recommendedName>
</protein>
<dbReference type="EMBL" id="BMQL01000055">
    <property type="protein sequence ID" value="GGR32477.1"/>
    <property type="molecule type" value="Genomic_DNA"/>
</dbReference>
<feature type="chain" id="PRO_5037503431" description="Glycosyl hydrolase-like 10 domain-containing protein" evidence="3">
    <location>
        <begin position="24"/>
        <end position="540"/>
    </location>
</feature>
<feature type="compositionally biased region" description="Pro residues" evidence="2">
    <location>
        <begin position="37"/>
        <end position="50"/>
    </location>
</feature>
<dbReference type="SUPFAM" id="SSF117074">
    <property type="entry name" value="Hypothetical protein PA1324"/>
    <property type="match status" value="1"/>
</dbReference>
<feature type="compositionally biased region" description="Low complexity" evidence="2">
    <location>
        <begin position="51"/>
        <end position="71"/>
    </location>
</feature>
<keyword evidence="1 3" id="KW-0732">Signal</keyword>
<reference evidence="5" key="2">
    <citation type="submission" date="2020-09" db="EMBL/GenBank/DDBJ databases">
        <authorList>
            <person name="Sun Q."/>
            <person name="Ohkuma M."/>
        </authorList>
    </citation>
    <scope>NUCLEOTIDE SEQUENCE</scope>
    <source>
        <strain evidence="5">JCM 31311</strain>
    </source>
</reference>
<dbReference type="AlphaFoldDB" id="A0A918CNI7"/>
<dbReference type="Gene3D" id="3.20.20.80">
    <property type="entry name" value="Glycosidases"/>
    <property type="match status" value="1"/>
</dbReference>
<dbReference type="SUPFAM" id="SSF51445">
    <property type="entry name" value="(Trans)glycosidases"/>
    <property type="match status" value="1"/>
</dbReference>
<feature type="signal peptide" evidence="3">
    <location>
        <begin position="1"/>
        <end position="23"/>
    </location>
</feature>
<gene>
    <name evidence="5" type="ORF">GCM10008957_48710</name>
</gene>
<dbReference type="Pfam" id="PF02638">
    <property type="entry name" value="GHL10"/>
    <property type="match status" value="1"/>
</dbReference>
<comment type="caution">
    <text evidence="5">The sequence shown here is derived from an EMBL/GenBank/DDBJ whole genome shotgun (WGS) entry which is preliminary data.</text>
</comment>
<dbReference type="Gene3D" id="2.60.40.10">
    <property type="entry name" value="Immunoglobulins"/>
    <property type="match status" value="1"/>
</dbReference>
<reference evidence="5" key="1">
    <citation type="journal article" date="2014" name="Int. J. Syst. Evol. Microbiol.">
        <title>Complete genome sequence of Corynebacterium casei LMG S-19264T (=DSM 44701T), isolated from a smear-ripened cheese.</title>
        <authorList>
            <consortium name="US DOE Joint Genome Institute (JGI-PGF)"/>
            <person name="Walter F."/>
            <person name="Albersmeier A."/>
            <person name="Kalinowski J."/>
            <person name="Ruckert C."/>
        </authorList>
    </citation>
    <scope>NUCLEOTIDE SEQUENCE</scope>
    <source>
        <strain evidence="5">JCM 31311</strain>
    </source>
</reference>
<organism evidence="5 6">
    <name type="scientific">Deinococcus ruber</name>
    <dbReference type="NCBI Taxonomy" id="1848197"/>
    <lineage>
        <taxon>Bacteria</taxon>
        <taxon>Thermotogati</taxon>
        <taxon>Deinococcota</taxon>
        <taxon>Deinococci</taxon>
        <taxon>Deinococcales</taxon>
        <taxon>Deinococcaceae</taxon>
        <taxon>Deinococcus</taxon>
    </lineage>
</organism>
<dbReference type="Proteomes" id="UP000603865">
    <property type="component" value="Unassembled WGS sequence"/>
</dbReference>
<dbReference type="PANTHER" id="PTHR43405:SF1">
    <property type="entry name" value="GLYCOSYL HYDROLASE DIGH"/>
    <property type="match status" value="1"/>
</dbReference>
<evidence type="ECO:0000313" key="6">
    <source>
        <dbReference type="Proteomes" id="UP000603865"/>
    </source>
</evidence>
<evidence type="ECO:0000256" key="2">
    <source>
        <dbReference type="SAM" id="MobiDB-lite"/>
    </source>
</evidence>
<sequence>MPRFRSRLLLTASCLLLSSAASQETAPAAPVPVQVPALPPESAPSQPVPSVPVQVAPTESAAADPAPSAAPNSKLRGLWMDAFGPGLKTPEQVQQAVDDAAALGVNALFVQAIRRADCLCRLGSVPPAADIAPNFDPLAQIIKLAHARGIRVLAWYSVTGAWNVTLPSAGKTQVFAQHGPDAGRTSWLARRSDGTWRDNSDAWLDPGIPGAADYMATSALNLVKHYDLDGLQLDRIRYPDGGDWGYSPVTLARYRSETGQKGTPAPGDVHWKTWKRDQVTALTRRIVLESRALKPGLLISAATIVYGDGPADRAAFQNTRTYAEVLQDWPGWMQEGLLDVNVMMNYKRDGVNGQEVWFDHWNAFADSVRLGDEEVAAGTAMYLNAPGVTAAQAARATVQGLGWVGYSYRTPTAGVYSTAQTQPQGFSALQSALTAPGAVLGQPLAWNMAAPVRHGVLGRVVGAVQVGGLRVSAYDAAGTLLATTATDANGYYGFTDLSQAGSGKVEIRALDQRWAQALGTGVTRFPNLLVRAVVRVGSGQ</sequence>
<proteinExistence type="predicted"/>
<dbReference type="InterPro" id="IPR052177">
    <property type="entry name" value="Divisome_Glycosyl_Hydrolase"/>
</dbReference>
<keyword evidence="6" id="KW-1185">Reference proteome</keyword>
<dbReference type="InterPro" id="IPR017853">
    <property type="entry name" value="GH"/>
</dbReference>
<dbReference type="RefSeq" id="WP_189093121.1">
    <property type="nucleotide sequence ID" value="NZ_BMQL01000055.1"/>
</dbReference>
<dbReference type="InterPro" id="IPR003790">
    <property type="entry name" value="GHL10"/>
</dbReference>
<feature type="domain" description="Glycosyl hydrolase-like 10" evidence="4">
    <location>
        <begin position="74"/>
        <end position="347"/>
    </location>
</feature>
<dbReference type="PANTHER" id="PTHR43405">
    <property type="entry name" value="GLYCOSYL HYDROLASE DIGH"/>
    <property type="match status" value="1"/>
</dbReference>
<accession>A0A918CNI7</accession>
<dbReference type="InterPro" id="IPR013783">
    <property type="entry name" value="Ig-like_fold"/>
</dbReference>
<feature type="region of interest" description="Disordered" evidence="2">
    <location>
        <begin position="23"/>
        <end position="71"/>
    </location>
</feature>
<feature type="compositionally biased region" description="Low complexity" evidence="2">
    <location>
        <begin position="23"/>
        <end position="36"/>
    </location>
</feature>